<dbReference type="InterPro" id="IPR000524">
    <property type="entry name" value="Tscrpt_reg_HTH_GntR"/>
</dbReference>
<dbReference type="PANTHER" id="PTHR43537:SF5">
    <property type="entry name" value="UXU OPERON TRANSCRIPTIONAL REGULATOR"/>
    <property type="match status" value="1"/>
</dbReference>
<dbReference type="Pfam" id="PF07729">
    <property type="entry name" value="FCD"/>
    <property type="match status" value="1"/>
</dbReference>
<reference evidence="5 6" key="1">
    <citation type="submission" date="2020-10" db="EMBL/GenBank/DDBJ databases">
        <title>Connecting structure to function with the recovery of over 1000 high-quality activated sludge metagenome-assembled genomes encoding full-length rRNA genes using long-read sequencing.</title>
        <authorList>
            <person name="Singleton C.M."/>
            <person name="Petriglieri F."/>
            <person name="Kristensen J.M."/>
            <person name="Kirkegaard R.H."/>
            <person name="Michaelsen T.Y."/>
            <person name="Andersen M.H."/>
            <person name="Karst S.M."/>
            <person name="Dueholm M.S."/>
            <person name="Nielsen P.H."/>
            <person name="Albertsen M."/>
        </authorList>
    </citation>
    <scope>NUCLEOTIDE SEQUENCE [LARGE SCALE GENOMIC DNA]</scope>
    <source>
        <strain evidence="5">EsbW_18-Q3-R4-48_BATAC.285</strain>
    </source>
</reference>
<dbReference type="InterPro" id="IPR011711">
    <property type="entry name" value="GntR_C"/>
</dbReference>
<dbReference type="Gene3D" id="1.20.120.530">
    <property type="entry name" value="GntR ligand-binding domain-like"/>
    <property type="match status" value="1"/>
</dbReference>
<dbReference type="InterPro" id="IPR008920">
    <property type="entry name" value="TF_FadR/GntR_C"/>
</dbReference>
<keyword evidence="2" id="KW-0238">DNA-binding</keyword>
<dbReference type="SUPFAM" id="SSF48008">
    <property type="entry name" value="GntR ligand-binding domain-like"/>
    <property type="match status" value="1"/>
</dbReference>
<comment type="caution">
    <text evidence="5">The sequence shown here is derived from an EMBL/GenBank/DDBJ whole genome shotgun (WGS) entry which is preliminary data.</text>
</comment>
<dbReference type="CDD" id="cd07377">
    <property type="entry name" value="WHTH_GntR"/>
    <property type="match status" value="1"/>
</dbReference>
<accession>A0A935Q2X0</accession>
<dbReference type="PROSITE" id="PS50949">
    <property type="entry name" value="HTH_GNTR"/>
    <property type="match status" value="1"/>
</dbReference>
<dbReference type="InterPro" id="IPR036388">
    <property type="entry name" value="WH-like_DNA-bd_sf"/>
</dbReference>
<dbReference type="Gene3D" id="1.10.10.10">
    <property type="entry name" value="Winged helix-like DNA-binding domain superfamily/Winged helix DNA-binding domain"/>
    <property type="match status" value="1"/>
</dbReference>
<evidence type="ECO:0000256" key="2">
    <source>
        <dbReference type="ARBA" id="ARBA00023125"/>
    </source>
</evidence>
<keyword evidence="1" id="KW-0805">Transcription regulation</keyword>
<gene>
    <name evidence="5" type="ORF">IPJ27_21705</name>
</gene>
<evidence type="ECO:0000313" key="6">
    <source>
        <dbReference type="Proteomes" id="UP000697998"/>
    </source>
</evidence>
<dbReference type="Pfam" id="PF00392">
    <property type="entry name" value="GntR"/>
    <property type="match status" value="1"/>
</dbReference>
<feature type="domain" description="HTH gntR-type" evidence="4">
    <location>
        <begin position="13"/>
        <end position="81"/>
    </location>
</feature>
<proteinExistence type="predicted"/>
<evidence type="ECO:0000256" key="1">
    <source>
        <dbReference type="ARBA" id="ARBA00023015"/>
    </source>
</evidence>
<dbReference type="SMART" id="SM00345">
    <property type="entry name" value="HTH_GNTR"/>
    <property type="match status" value="1"/>
</dbReference>
<dbReference type="AlphaFoldDB" id="A0A935Q2X0"/>
<dbReference type="EMBL" id="JADJMH010000034">
    <property type="protein sequence ID" value="MBK7677149.1"/>
    <property type="molecule type" value="Genomic_DNA"/>
</dbReference>
<protein>
    <submittedName>
        <fullName evidence="5">FadR family transcriptional regulator</fullName>
    </submittedName>
</protein>
<dbReference type="Proteomes" id="UP000697998">
    <property type="component" value="Unassembled WGS sequence"/>
</dbReference>
<dbReference type="GO" id="GO:0003677">
    <property type="term" value="F:DNA binding"/>
    <property type="evidence" value="ECO:0007669"/>
    <property type="project" value="UniProtKB-KW"/>
</dbReference>
<dbReference type="PRINTS" id="PR00035">
    <property type="entry name" value="HTHGNTR"/>
</dbReference>
<dbReference type="SUPFAM" id="SSF46785">
    <property type="entry name" value="Winged helix' DNA-binding domain"/>
    <property type="match status" value="1"/>
</dbReference>
<dbReference type="InterPro" id="IPR036390">
    <property type="entry name" value="WH_DNA-bd_sf"/>
</dbReference>
<evidence type="ECO:0000256" key="3">
    <source>
        <dbReference type="ARBA" id="ARBA00023163"/>
    </source>
</evidence>
<dbReference type="GO" id="GO:0003700">
    <property type="term" value="F:DNA-binding transcription factor activity"/>
    <property type="evidence" value="ECO:0007669"/>
    <property type="project" value="InterPro"/>
</dbReference>
<sequence length="250" mass="27636">MVTNELKTMVRRPRLSEELCLALEERIARGELKPGERLPAEKVLGETFGVSRAVVREAVARLKADGRVETRQGAGAFVARVPKCLNFRFWQGDSPAPVELREIFELRAMIESTIAELAARRRLPEDLVVMRRCLRAMDDALAKGNDGSEADDDFHLATAAATHNGYARRLLEFMGRRFSDSRRLAWTLPGRAGDLPQAAQLEHRAIFEAIAAGDAERARCEAHAHLRCAALRVGIVLADDLISEGARDAA</sequence>
<dbReference type="PANTHER" id="PTHR43537">
    <property type="entry name" value="TRANSCRIPTIONAL REGULATOR, GNTR FAMILY"/>
    <property type="match status" value="1"/>
</dbReference>
<evidence type="ECO:0000259" key="4">
    <source>
        <dbReference type="PROSITE" id="PS50949"/>
    </source>
</evidence>
<evidence type="ECO:0000313" key="5">
    <source>
        <dbReference type="EMBL" id="MBK7677149.1"/>
    </source>
</evidence>
<name>A0A935Q2X0_9PROT</name>
<organism evidence="5 6">
    <name type="scientific">Candidatus Accumulibacter proximus</name>
    <dbReference type="NCBI Taxonomy" id="2954385"/>
    <lineage>
        <taxon>Bacteria</taxon>
        <taxon>Pseudomonadati</taxon>
        <taxon>Pseudomonadota</taxon>
        <taxon>Betaproteobacteria</taxon>
        <taxon>Candidatus Accumulibacter</taxon>
    </lineage>
</organism>
<dbReference type="SMART" id="SM00895">
    <property type="entry name" value="FCD"/>
    <property type="match status" value="1"/>
</dbReference>
<keyword evidence="3" id="KW-0804">Transcription</keyword>